<proteinExistence type="predicted"/>
<keyword evidence="3" id="KW-1185">Reference proteome</keyword>
<dbReference type="EMBL" id="CAJFCW020000005">
    <property type="protein sequence ID" value="CAG9117065.1"/>
    <property type="molecule type" value="Genomic_DNA"/>
</dbReference>
<organism evidence="2 3">
    <name type="scientific">Bursaphelenchus okinawaensis</name>
    <dbReference type="NCBI Taxonomy" id="465554"/>
    <lineage>
        <taxon>Eukaryota</taxon>
        <taxon>Metazoa</taxon>
        <taxon>Ecdysozoa</taxon>
        <taxon>Nematoda</taxon>
        <taxon>Chromadorea</taxon>
        <taxon>Rhabditida</taxon>
        <taxon>Tylenchina</taxon>
        <taxon>Tylenchomorpha</taxon>
        <taxon>Aphelenchoidea</taxon>
        <taxon>Aphelenchoididae</taxon>
        <taxon>Bursaphelenchus</taxon>
    </lineage>
</organism>
<feature type="region of interest" description="Disordered" evidence="1">
    <location>
        <begin position="1"/>
        <end position="122"/>
    </location>
</feature>
<evidence type="ECO:0000313" key="2">
    <source>
        <dbReference type="EMBL" id="CAD5222957.1"/>
    </source>
</evidence>
<feature type="compositionally biased region" description="Acidic residues" evidence="1">
    <location>
        <begin position="91"/>
        <end position="122"/>
    </location>
</feature>
<evidence type="ECO:0000313" key="3">
    <source>
        <dbReference type="Proteomes" id="UP000614601"/>
    </source>
</evidence>
<comment type="caution">
    <text evidence="2">The sequence shown here is derived from an EMBL/GenBank/DDBJ whole genome shotgun (WGS) entry which is preliminary data.</text>
</comment>
<dbReference type="Proteomes" id="UP000783686">
    <property type="component" value="Unassembled WGS sequence"/>
</dbReference>
<evidence type="ECO:0000256" key="1">
    <source>
        <dbReference type="SAM" id="MobiDB-lite"/>
    </source>
</evidence>
<dbReference type="EMBL" id="CAJFDH010000005">
    <property type="protein sequence ID" value="CAD5222957.1"/>
    <property type="molecule type" value="Genomic_DNA"/>
</dbReference>
<accession>A0A811L5K2</accession>
<feature type="compositionally biased region" description="Acidic residues" evidence="1">
    <location>
        <begin position="63"/>
        <end position="72"/>
    </location>
</feature>
<reference evidence="2" key="1">
    <citation type="submission" date="2020-09" db="EMBL/GenBank/DDBJ databases">
        <authorList>
            <person name="Kikuchi T."/>
        </authorList>
    </citation>
    <scope>NUCLEOTIDE SEQUENCE</scope>
    <source>
        <strain evidence="2">SH1</strain>
    </source>
</reference>
<name>A0A811L5K2_9BILA</name>
<feature type="compositionally biased region" description="Basic and acidic residues" evidence="1">
    <location>
        <begin position="19"/>
        <end position="38"/>
    </location>
</feature>
<dbReference type="AlphaFoldDB" id="A0A811L5K2"/>
<gene>
    <name evidence="2" type="ORF">BOKJ2_LOCUS9903</name>
</gene>
<dbReference type="Proteomes" id="UP000614601">
    <property type="component" value="Unassembled WGS sequence"/>
</dbReference>
<protein>
    <submittedName>
        <fullName evidence="2">Uncharacterized protein</fullName>
    </submittedName>
</protein>
<sequence length="411" mass="46127">MGCSLSSHTEPLDSEVELEEKTEVKEASDVDVVNKVEDVSEAGDTTKVECGLEVEDVSKVEDVSEEDDEADVGDVSALDDGNNEEGRAEVDDVNNVDDTLEEDDRTDVEDVSEVDDVPEEDDFSEVEVMTAVENVSEVDEVSEVDDEVEDVIPVAEDEPVTEAGDGDNDEALVEYVPSLNDSTWPDVVLKPMKKLSIGIKSHNHEVTVNLKLHDNQVISSIETLDRIVSYTADVYENFKLSIFVGETCVWTKSQLNELADYCERNFPTMEFSAYVLHQTPMFGPFVPLYRRLHPVVNTLAIESPDFLRYCMDLELQELNILKPNYLGYCMNEGLLEDIGNGMKLWKSALKRNQNRLNVSICYIFKYKFVVNKAAAVKIAKHIGHKVQYVEGKVSLKLREPNIDLELTVITL</sequence>